<protein>
    <recommendedName>
        <fullName evidence="9">Protein translocase subunit SecE</fullName>
    </recommendedName>
</protein>
<keyword evidence="7 9" id="KW-0811">Translocation</keyword>
<comment type="subcellular location">
    <subcellularLocation>
        <location evidence="1">Membrane</location>
    </subcellularLocation>
</comment>
<feature type="transmembrane region" description="Helical" evidence="9">
    <location>
        <begin position="42"/>
        <end position="72"/>
    </location>
</feature>
<keyword evidence="8 9" id="KW-0472">Membrane</keyword>
<evidence type="ECO:0000256" key="5">
    <source>
        <dbReference type="ARBA" id="ARBA00022927"/>
    </source>
</evidence>
<dbReference type="Gene3D" id="1.20.5.1030">
    <property type="entry name" value="Preprotein translocase secy subunit"/>
    <property type="match status" value="1"/>
</dbReference>
<dbReference type="PANTHER" id="PTHR33910:SF1">
    <property type="entry name" value="PROTEIN TRANSLOCASE SUBUNIT SECE"/>
    <property type="match status" value="1"/>
</dbReference>
<dbReference type="EMBL" id="BAABFC010000011">
    <property type="protein sequence ID" value="GAA4498354.1"/>
    <property type="molecule type" value="Genomic_DNA"/>
</dbReference>
<organism evidence="10 11">
    <name type="scientific">Pseudaeromonas paramecii</name>
    <dbReference type="NCBI Taxonomy" id="2138166"/>
    <lineage>
        <taxon>Bacteria</taxon>
        <taxon>Pseudomonadati</taxon>
        <taxon>Pseudomonadota</taxon>
        <taxon>Gammaproteobacteria</taxon>
        <taxon>Aeromonadales</taxon>
        <taxon>Aeromonadaceae</taxon>
        <taxon>Pseudaeromonas</taxon>
    </lineage>
</organism>
<keyword evidence="2 9" id="KW-0813">Transport</keyword>
<keyword evidence="4 9" id="KW-0812">Transmembrane</keyword>
<accession>A0ABP8Q6N8</accession>
<dbReference type="NCBIfam" id="NF004372">
    <property type="entry name" value="PRK05740.1-2"/>
    <property type="match status" value="1"/>
</dbReference>
<keyword evidence="3 9" id="KW-1003">Cell membrane</keyword>
<dbReference type="InterPro" id="IPR038379">
    <property type="entry name" value="SecE_sf"/>
</dbReference>
<proteinExistence type="inferred from homology"/>
<reference evidence="11" key="1">
    <citation type="journal article" date="2019" name="Int. J. Syst. Evol. Microbiol.">
        <title>The Global Catalogue of Microorganisms (GCM) 10K type strain sequencing project: providing services to taxonomists for standard genome sequencing and annotation.</title>
        <authorList>
            <consortium name="The Broad Institute Genomics Platform"/>
            <consortium name="The Broad Institute Genome Sequencing Center for Infectious Disease"/>
            <person name="Wu L."/>
            <person name="Ma J."/>
        </authorList>
    </citation>
    <scope>NUCLEOTIDE SEQUENCE [LARGE SCALE GENOMIC DNA]</scope>
    <source>
        <strain evidence="11">JCM 32226</strain>
    </source>
</reference>
<keyword evidence="6 9" id="KW-1133">Transmembrane helix</keyword>
<evidence type="ECO:0000256" key="9">
    <source>
        <dbReference type="HAMAP-Rule" id="MF_00422"/>
    </source>
</evidence>
<dbReference type="Proteomes" id="UP001501321">
    <property type="component" value="Unassembled WGS sequence"/>
</dbReference>
<dbReference type="PANTHER" id="PTHR33910">
    <property type="entry name" value="PROTEIN TRANSLOCASE SUBUNIT SECE"/>
    <property type="match status" value="1"/>
</dbReference>
<comment type="caution">
    <text evidence="9">Lacks conserved residue(s) required for the propagation of feature annotation.</text>
</comment>
<dbReference type="InterPro" id="IPR005807">
    <property type="entry name" value="SecE_bac"/>
</dbReference>
<comment type="caution">
    <text evidence="10">The sequence shown here is derived from an EMBL/GenBank/DDBJ whole genome shotgun (WGS) entry which is preliminary data.</text>
</comment>
<feature type="transmembrane region" description="Helical" evidence="9">
    <location>
        <begin position="93"/>
        <end position="119"/>
    </location>
</feature>
<dbReference type="InterPro" id="IPR001901">
    <property type="entry name" value="Translocase_SecE/Sec61-g"/>
</dbReference>
<evidence type="ECO:0000256" key="8">
    <source>
        <dbReference type="ARBA" id="ARBA00023136"/>
    </source>
</evidence>
<evidence type="ECO:0000313" key="10">
    <source>
        <dbReference type="EMBL" id="GAA4498354.1"/>
    </source>
</evidence>
<evidence type="ECO:0000256" key="3">
    <source>
        <dbReference type="ARBA" id="ARBA00022475"/>
    </source>
</evidence>
<dbReference type="HAMAP" id="MF_00422">
    <property type="entry name" value="SecE"/>
    <property type="match status" value="1"/>
</dbReference>
<evidence type="ECO:0000256" key="7">
    <source>
        <dbReference type="ARBA" id="ARBA00023010"/>
    </source>
</evidence>
<feature type="transmembrane region" description="Helical" evidence="9">
    <location>
        <begin position="16"/>
        <end position="36"/>
    </location>
</feature>
<keyword evidence="11" id="KW-1185">Reference proteome</keyword>
<evidence type="ECO:0000313" key="11">
    <source>
        <dbReference type="Proteomes" id="UP001501321"/>
    </source>
</evidence>
<name>A0ABP8Q6N8_9GAMM</name>
<dbReference type="PRINTS" id="PR01650">
    <property type="entry name" value="SECETRNLCASE"/>
</dbReference>
<comment type="subunit">
    <text evidence="9">Component of the Sec protein translocase complex. Heterotrimer consisting of SecY, SecE and SecG subunits. The heterotrimers can form oligomers, although 1 heterotrimer is thought to be able to translocate proteins. Interacts with the ribosome. Interacts with SecDF, and other proteins may be involved. Interacts with SecA.</text>
</comment>
<dbReference type="RefSeq" id="WP_345011965.1">
    <property type="nucleotide sequence ID" value="NZ_BAABFC010000011.1"/>
</dbReference>
<keyword evidence="5 9" id="KW-0653">Protein transport</keyword>
<sequence>MSVNIESQGGSKAKDILLWCLTFILLAAAVLGNYLFSEQPAYVRFAGVIVTLVMAGVIAFQTGTGKGVLAFARESRMEVRKVVWPTRQEAIQTTLIIFAVTAVVGLFLFLLDGLLIWLVGVITGVQG</sequence>
<comment type="function">
    <text evidence="9">Essential subunit of the Sec protein translocation channel SecYEG. Clamps together the 2 halves of SecY. May contact the channel plug during translocation.</text>
</comment>
<evidence type="ECO:0000256" key="6">
    <source>
        <dbReference type="ARBA" id="ARBA00022989"/>
    </source>
</evidence>
<dbReference type="NCBIfam" id="TIGR00964">
    <property type="entry name" value="secE_bact"/>
    <property type="match status" value="1"/>
</dbReference>
<evidence type="ECO:0000256" key="1">
    <source>
        <dbReference type="ARBA" id="ARBA00004370"/>
    </source>
</evidence>
<gene>
    <name evidence="9 10" type="primary">secE</name>
    <name evidence="10" type="ORF">GCM10023095_16640</name>
</gene>
<evidence type="ECO:0000256" key="2">
    <source>
        <dbReference type="ARBA" id="ARBA00022448"/>
    </source>
</evidence>
<evidence type="ECO:0000256" key="4">
    <source>
        <dbReference type="ARBA" id="ARBA00022692"/>
    </source>
</evidence>
<dbReference type="Pfam" id="PF00584">
    <property type="entry name" value="SecE"/>
    <property type="match status" value="1"/>
</dbReference>
<comment type="similarity">
    <text evidence="9">Belongs to the SecE/SEC61-gamma family.</text>
</comment>